<evidence type="ECO:0000256" key="2">
    <source>
        <dbReference type="ARBA" id="ARBA00004236"/>
    </source>
</evidence>
<dbReference type="CDD" id="cd00082">
    <property type="entry name" value="HisKA"/>
    <property type="match status" value="1"/>
</dbReference>
<evidence type="ECO:0000256" key="1">
    <source>
        <dbReference type="ARBA" id="ARBA00000085"/>
    </source>
</evidence>
<dbReference type="AlphaFoldDB" id="A0A1I0ZCZ7"/>
<dbReference type="Pfam" id="PF00512">
    <property type="entry name" value="HisKA"/>
    <property type="match status" value="1"/>
</dbReference>
<evidence type="ECO:0000256" key="4">
    <source>
        <dbReference type="ARBA" id="ARBA00022553"/>
    </source>
</evidence>
<keyword evidence="7 15" id="KW-0418">Kinase</keyword>
<accession>A0A1I0ZCZ7</accession>
<dbReference type="PROSITE" id="PS50885">
    <property type="entry name" value="HAMP"/>
    <property type="match status" value="1"/>
</dbReference>
<sequence length="382" mass="40648">MSDLTEIWAVAIGSGLAVGVLGLLAGWTLRQRSLHWLLAVVGAVTTLTVLVAVQVISRRMLISDHDRSVVLIVTSAAAGVSLVVALVLSTALVRWSRALREDVRRVGAGETVVAAGRGPAEFRELSEELAAAHQRLADAREREHRLEESRRELVSWVSHDLRTPLAGIRVMAEALEDSIATDPARYHRQIRGEVDRMVQMVDDLFELSRIHAGQLVVEPQPIVVGDLVSEAIAAADPVARARRITLGGEVPHGLQVAADPAGLSRVLANLIVNGIRHTPADGTVHVTARPVDGGVELSVTDGCAGIPDEARERLFDVGYRGTSARTPDDPLQDVHTSRAGLGLAIVKGIVEAHHGRVAVENVGTTSAPAAGCRFRVLLPASA</sequence>
<dbReference type="STRING" id="748909.SAMN05192575_105152"/>
<dbReference type="EC" id="2.7.13.3" evidence="3"/>
<dbReference type="GO" id="GO:0000155">
    <property type="term" value="F:phosphorelay sensor kinase activity"/>
    <property type="evidence" value="ECO:0007669"/>
    <property type="project" value="InterPro"/>
</dbReference>
<evidence type="ECO:0000256" key="6">
    <source>
        <dbReference type="ARBA" id="ARBA00022692"/>
    </source>
</evidence>
<dbReference type="PANTHER" id="PTHR43711:SF1">
    <property type="entry name" value="HISTIDINE KINASE 1"/>
    <property type="match status" value="1"/>
</dbReference>
<dbReference type="InterPro" id="IPR003660">
    <property type="entry name" value="HAMP_dom"/>
</dbReference>
<dbReference type="Proteomes" id="UP000199113">
    <property type="component" value="Unassembled WGS sequence"/>
</dbReference>
<dbReference type="InterPro" id="IPR050736">
    <property type="entry name" value="Sensor_HK_Regulatory"/>
</dbReference>
<feature type="transmembrane region" description="Helical" evidence="11">
    <location>
        <begin position="36"/>
        <end position="57"/>
    </location>
</feature>
<dbReference type="OrthoDB" id="9806130at2"/>
<keyword evidence="10" id="KW-0175">Coiled coil</keyword>
<feature type="coiled-coil region" evidence="10">
    <location>
        <begin position="122"/>
        <end position="149"/>
    </location>
</feature>
<dbReference type="SMART" id="SM00388">
    <property type="entry name" value="HisKA"/>
    <property type="match status" value="1"/>
</dbReference>
<dbReference type="InterPro" id="IPR005467">
    <property type="entry name" value="His_kinase_dom"/>
</dbReference>
<feature type="domain" description="HAMP" evidence="13">
    <location>
        <begin position="90"/>
        <end position="141"/>
    </location>
</feature>
<dbReference type="Gene3D" id="3.30.565.10">
    <property type="entry name" value="Histidine kinase-like ATPase, C-terminal domain"/>
    <property type="match status" value="1"/>
</dbReference>
<keyword evidence="8 11" id="KW-1133">Transmembrane helix</keyword>
<protein>
    <recommendedName>
        <fullName evidence="3">histidine kinase</fullName>
        <ecNumber evidence="3">2.7.13.3</ecNumber>
    </recommendedName>
</protein>
<dbReference type="Proteomes" id="UP000233565">
    <property type="component" value="Unassembled WGS sequence"/>
</dbReference>
<evidence type="ECO:0000256" key="5">
    <source>
        <dbReference type="ARBA" id="ARBA00022679"/>
    </source>
</evidence>
<evidence type="ECO:0000256" key="10">
    <source>
        <dbReference type="SAM" id="Coils"/>
    </source>
</evidence>
<feature type="transmembrane region" description="Helical" evidence="11">
    <location>
        <begin position="6"/>
        <end position="29"/>
    </location>
</feature>
<evidence type="ECO:0000313" key="15">
    <source>
        <dbReference type="EMBL" id="SFB22298.1"/>
    </source>
</evidence>
<dbReference type="PANTHER" id="PTHR43711">
    <property type="entry name" value="TWO-COMPONENT HISTIDINE KINASE"/>
    <property type="match status" value="1"/>
</dbReference>
<evidence type="ECO:0000256" key="3">
    <source>
        <dbReference type="ARBA" id="ARBA00012438"/>
    </source>
</evidence>
<dbReference type="InterPro" id="IPR004358">
    <property type="entry name" value="Sig_transdc_His_kin-like_C"/>
</dbReference>
<keyword evidence="5" id="KW-0808">Transferase</keyword>
<dbReference type="InterPro" id="IPR036097">
    <property type="entry name" value="HisK_dim/P_sf"/>
</dbReference>
<keyword evidence="17" id="KW-1185">Reference proteome</keyword>
<feature type="transmembrane region" description="Helical" evidence="11">
    <location>
        <begin position="69"/>
        <end position="95"/>
    </location>
</feature>
<evidence type="ECO:0000256" key="11">
    <source>
        <dbReference type="SAM" id="Phobius"/>
    </source>
</evidence>
<evidence type="ECO:0000259" key="12">
    <source>
        <dbReference type="PROSITE" id="PS50109"/>
    </source>
</evidence>
<evidence type="ECO:0000313" key="17">
    <source>
        <dbReference type="Proteomes" id="UP000233565"/>
    </source>
</evidence>
<dbReference type="InterPro" id="IPR003661">
    <property type="entry name" value="HisK_dim/P_dom"/>
</dbReference>
<dbReference type="Gene3D" id="1.10.287.130">
    <property type="match status" value="1"/>
</dbReference>
<dbReference type="CDD" id="cd00075">
    <property type="entry name" value="HATPase"/>
    <property type="match status" value="1"/>
</dbReference>
<name>A0A1I0ZCZ7_9ACTN</name>
<dbReference type="InterPro" id="IPR003594">
    <property type="entry name" value="HATPase_dom"/>
</dbReference>
<evidence type="ECO:0000313" key="16">
    <source>
        <dbReference type="Proteomes" id="UP000199113"/>
    </source>
</evidence>
<reference evidence="15" key="1">
    <citation type="submission" date="2016-10" db="EMBL/GenBank/DDBJ databases">
        <authorList>
            <person name="de Groot N.N."/>
        </authorList>
    </citation>
    <scope>NUCLEOTIDE SEQUENCE [LARGE SCALE GENOMIC DNA]</scope>
    <source>
        <strain evidence="15">CGMCC 1.10697</strain>
    </source>
</reference>
<evidence type="ECO:0000259" key="13">
    <source>
        <dbReference type="PROSITE" id="PS50885"/>
    </source>
</evidence>
<proteinExistence type="predicted"/>
<keyword evidence="4" id="KW-0597">Phosphoprotein</keyword>
<keyword evidence="11" id="KW-0472">Membrane</keyword>
<dbReference type="RefSeq" id="WP_091198950.1">
    <property type="nucleotide sequence ID" value="NZ_FOKC01000005.1"/>
</dbReference>
<reference evidence="14 17" key="2">
    <citation type="submission" date="2017-12" db="EMBL/GenBank/DDBJ databases">
        <title>Pharmacopeia of the Arctic Ocean.</title>
        <authorList>
            <person name="Collins E."/>
            <person name="Ducluzeau A.-L."/>
        </authorList>
    </citation>
    <scope>NUCLEOTIDE SEQUENCE [LARGE SCALE GENOMIC DNA]</scope>
    <source>
        <strain evidence="14 17">DSM 23325</strain>
    </source>
</reference>
<dbReference type="SUPFAM" id="SSF55874">
    <property type="entry name" value="ATPase domain of HSP90 chaperone/DNA topoisomerase II/histidine kinase"/>
    <property type="match status" value="1"/>
</dbReference>
<keyword evidence="9" id="KW-0902">Two-component regulatory system</keyword>
<gene>
    <name evidence="14" type="ORF">CXG46_12245</name>
    <name evidence="15" type="ORF">SAMN05192575_105152</name>
</gene>
<evidence type="ECO:0000256" key="7">
    <source>
        <dbReference type="ARBA" id="ARBA00022777"/>
    </source>
</evidence>
<organism evidence="15 16">
    <name type="scientific">Nocardioides alpinus</name>
    <dbReference type="NCBI Taxonomy" id="748909"/>
    <lineage>
        <taxon>Bacteria</taxon>
        <taxon>Bacillati</taxon>
        <taxon>Actinomycetota</taxon>
        <taxon>Actinomycetes</taxon>
        <taxon>Propionibacteriales</taxon>
        <taxon>Nocardioidaceae</taxon>
        <taxon>Nocardioides</taxon>
    </lineage>
</organism>
<comment type="subcellular location">
    <subcellularLocation>
        <location evidence="2">Cell membrane</location>
    </subcellularLocation>
</comment>
<dbReference type="PROSITE" id="PS50109">
    <property type="entry name" value="HIS_KIN"/>
    <property type="match status" value="1"/>
</dbReference>
<evidence type="ECO:0000256" key="8">
    <source>
        <dbReference type="ARBA" id="ARBA00022989"/>
    </source>
</evidence>
<evidence type="ECO:0000256" key="9">
    <source>
        <dbReference type="ARBA" id="ARBA00023012"/>
    </source>
</evidence>
<comment type="catalytic activity">
    <reaction evidence="1">
        <text>ATP + protein L-histidine = ADP + protein N-phospho-L-histidine.</text>
        <dbReference type="EC" id="2.7.13.3"/>
    </reaction>
</comment>
<dbReference type="GO" id="GO:0005886">
    <property type="term" value="C:plasma membrane"/>
    <property type="evidence" value="ECO:0007669"/>
    <property type="project" value="UniProtKB-SubCell"/>
</dbReference>
<evidence type="ECO:0000313" key="14">
    <source>
        <dbReference type="EMBL" id="PKH40748.1"/>
    </source>
</evidence>
<feature type="domain" description="Histidine kinase" evidence="12">
    <location>
        <begin position="156"/>
        <end position="382"/>
    </location>
</feature>
<dbReference type="Pfam" id="PF02518">
    <property type="entry name" value="HATPase_c"/>
    <property type="match status" value="1"/>
</dbReference>
<dbReference type="SUPFAM" id="SSF47384">
    <property type="entry name" value="Homodimeric domain of signal transducing histidine kinase"/>
    <property type="match status" value="1"/>
</dbReference>
<dbReference type="EMBL" id="PJBV01000017">
    <property type="protein sequence ID" value="PKH40748.1"/>
    <property type="molecule type" value="Genomic_DNA"/>
</dbReference>
<dbReference type="InterPro" id="IPR036890">
    <property type="entry name" value="HATPase_C_sf"/>
</dbReference>
<dbReference type="SMART" id="SM00387">
    <property type="entry name" value="HATPase_c"/>
    <property type="match status" value="1"/>
</dbReference>
<keyword evidence="6 11" id="KW-0812">Transmembrane</keyword>
<dbReference type="EMBL" id="FOKC01000005">
    <property type="protein sequence ID" value="SFB22298.1"/>
    <property type="molecule type" value="Genomic_DNA"/>
</dbReference>
<dbReference type="PRINTS" id="PR00344">
    <property type="entry name" value="BCTRLSENSOR"/>
</dbReference>